<evidence type="ECO:0000259" key="4">
    <source>
        <dbReference type="Pfam" id="PF25225"/>
    </source>
</evidence>
<dbReference type="Pfam" id="PF25222">
    <property type="entry name" value="DUF7840"/>
    <property type="match status" value="1"/>
</dbReference>
<keyword evidence="6" id="KW-1185">Reference proteome</keyword>
<evidence type="ECO:0000313" key="5">
    <source>
        <dbReference type="EMBL" id="CAI8909042.1"/>
    </source>
</evidence>
<evidence type="ECO:0000313" key="6">
    <source>
        <dbReference type="Proteomes" id="UP001162030"/>
    </source>
</evidence>
<dbReference type="InterPro" id="IPR057164">
    <property type="entry name" value="DUF7842"/>
</dbReference>
<evidence type="ECO:0000259" key="2">
    <source>
        <dbReference type="Pfam" id="PF25222"/>
    </source>
</evidence>
<dbReference type="Pfam" id="PF25225">
    <property type="entry name" value="DUF7843"/>
    <property type="match status" value="1"/>
</dbReference>
<organism evidence="5 6">
    <name type="scientific">Methylocaldum szegediense</name>
    <dbReference type="NCBI Taxonomy" id="73780"/>
    <lineage>
        <taxon>Bacteria</taxon>
        <taxon>Pseudomonadati</taxon>
        <taxon>Pseudomonadota</taxon>
        <taxon>Gammaproteobacteria</taxon>
        <taxon>Methylococcales</taxon>
        <taxon>Methylococcaceae</taxon>
        <taxon>Methylocaldum</taxon>
    </lineage>
</organism>
<dbReference type="Pfam" id="PF13387">
    <property type="entry name" value="Lnb_N"/>
    <property type="match status" value="1"/>
</dbReference>
<evidence type="ECO:0008006" key="7">
    <source>
        <dbReference type="Google" id="ProtNLM"/>
    </source>
</evidence>
<feature type="domain" description="DUF7843" evidence="4">
    <location>
        <begin position="10"/>
        <end position="84"/>
    </location>
</feature>
<dbReference type="InterPro" id="IPR057165">
    <property type="entry name" value="DUF7843"/>
</dbReference>
<reference evidence="5 6" key="1">
    <citation type="submission" date="2023-03" db="EMBL/GenBank/DDBJ databases">
        <authorList>
            <person name="Pearce D."/>
        </authorList>
    </citation>
    <scope>NUCLEOTIDE SEQUENCE [LARGE SCALE GENOMIC DNA]</scope>
    <source>
        <strain evidence="5">Msz</strain>
    </source>
</reference>
<dbReference type="Pfam" id="PF25224">
    <property type="entry name" value="DUF7842"/>
    <property type="match status" value="1"/>
</dbReference>
<protein>
    <recommendedName>
        <fullName evidence="7">DUF4105 domain-containing protein</fullName>
    </recommendedName>
</protein>
<gene>
    <name evidence="5" type="ORF">MSZNOR_3600</name>
</gene>
<dbReference type="Proteomes" id="UP001162030">
    <property type="component" value="Chromosome"/>
</dbReference>
<dbReference type="InterPro" id="IPR025178">
    <property type="entry name" value="Lnb_N"/>
</dbReference>
<dbReference type="InterPro" id="IPR057162">
    <property type="entry name" value="DUF7840"/>
</dbReference>
<evidence type="ECO:0000259" key="3">
    <source>
        <dbReference type="Pfam" id="PF25224"/>
    </source>
</evidence>
<feature type="domain" description="Lnb N-terminal periplasmic" evidence="1">
    <location>
        <begin position="101"/>
        <end position="271"/>
    </location>
</feature>
<evidence type="ECO:0000259" key="1">
    <source>
        <dbReference type="Pfam" id="PF13387"/>
    </source>
</evidence>
<dbReference type="RefSeq" id="WP_156912642.1">
    <property type="nucleotide sequence ID" value="NZ_OX458333.1"/>
</dbReference>
<feature type="domain" description="DUF7842" evidence="3">
    <location>
        <begin position="280"/>
        <end position="369"/>
    </location>
</feature>
<dbReference type="EMBL" id="OX458333">
    <property type="protein sequence ID" value="CAI8909042.1"/>
    <property type="molecule type" value="Genomic_DNA"/>
</dbReference>
<proteinExistence type="predicted"/>
<accession>A0ABM9I5P6</accession>
<name>A0ABM9I5P6_9GAMM</name>
<sequence length="600" mass="67288">MLIRKARAMRLYDDPAWLALGHYRRNGLGNWVSDADDPAFFLAESGQHDPEAELSATILAYFAPGGGDHHPRCRFPARYHWLKSRLGFAGSPTSNSDCKAFSEWAETLNAHSVSLIFPASYLNSPSSMFGHTFLRLDGENQDEDARLLAYTINYAADVNPADNELFYAYRGLFGGYPGVISVQPYYDKVKEYSDFENRDIWEYALNLTPDETAQLVRHVWEIRPIRFDYYFIGENCSFRILSLLDVARPGLGLREKFPHRAIPSDTVRAVVDAGLVDHVEYRASAATVLNEHTRQLTSEQRDLAQRLAAGKVAVNSDALNKLSASEQAATLEVAYESLRYRALSDKLPRESVAGLSYKLLAARSRIDADSLLKPPRRPSTRDDEGHKPWRADLGFGFFDHKAFGSFRLRSAYHDLTDPLAGYRLGAQIKFLDASFRYYEDDRFQIEAVDVIDIASLTPRTEFIKPLSWTVSLGARRKLLESSRPLVGYLDGGMGLSYGIGSGLIFGLVNTTLEASDATQPGVDVGLGSRFGWLYQGFGGQGFIDFRIVCYVVDDDYCAGGLHLDHTVNLGRDYALNLRLGRERGENAYASEFLLSVRRYF</sequence>
<feature type="domain" description="DUF7840" evidence="2">
    <location>
        <begin position="380"/>
        <end position="599"/>
    </location>
</feature>